<feature type="region of interest" description="Disordered" evidence="1">
    <location>
        <begin position="1"/>
        <end position="53"/>
    </location>
</feature>
<sequence>MPVVALAGVFGPGQVEDPFVPQERDPPGGEGGVAGDQPVDQHHDPPGHQDDRAAGVVPAEADQLAVQRFLAGDAHQVVEVGVGPARHRYRRQVGELVLAVQRLGVA</sequence>
<proteinExistence type="predicted"/>
<keyword evidence="3" id="KW-1185">Reference proteome</keyword>
<organism evidence="2 3">
    <name type="scientific">Pseudonocardia eucalypti</name>
    <dbReference type="NCBI Taxonomy" id="648755"/>
    <lineage>
        <taxon>Bacteria</taxon>
        <taxon>Bacillati</taxon>
        <taxon>Actinomycetota</taxon>
        <taxon>Actinomycetes</taxon>
        <taxon>Pseudonocardiales</taxon>
        <taxon>Pseudonocardiaceae</taxon>
        <taxon>Pseudonocardia</taxon>
    </lineage>
</organism>
<gene>
    <name evidence="2" type="ORF">GCM10023321_73220</name>
</gene>
<name>A0ABP9R8T3_9PSEU</name>
<feature type="compositionally biased region" description="Basic and acidic residues" evidence="1">
    <location>
        <begin position="39"/>
        <end position="53"/>
    </location>
</feature>
<comment type="caution">
    <text evidence="2">The sequence shown here is derived from an EMBL/GenBank/DDBJ whole genome shotgun (WGS) entry which is preliminary data.</text>
</comment>
<dbReference type="Proteomes" id="UP001428817">
    <property type="component" value="Unassembled WGS sequence"/>
</dbReference>
<protein>
    <submittedName>
        <fullName evidence="2">Uncharacterized protein</fullName>
    </submittedName>
</protein>
<dbReference type="EMBL" id="BAABJP010000052">
    <property type="protein sequence ID" value="GAA5172838.1"/>
    <property type="molecule type" value="Genomic_DNA"/>
</dbReference>
<accession>A0ABP9R8T3</accession>
<evidence type="ECO:0000313" key="3">
    <source>
        <dbReference type="Proteomes" id="UP001428817"/>
    </source>
</evidence>
<reference evidence="3" key="1">
    <citation type="journal article" date="2019" name="Int. J. Syst. Evol. Microbiol.">
        <title>The Global Catalogue of Microorganisms (GCM) 10K type strain sequencing project: providing services to taxonomists for standard genome sequencing and annotation.</title>
        <authorList>
            <consortium name="The Broad Institute Genomics Platform"/>
            <consortium name="The Broad Institute Genome Sequencing Center for Infectious Disease"/>
            <person name="Wu L."/>
            <person name="Ma J."/>
        </authorList>
    </citation>
    <scope>NUCLEOTIDE SEQUENCE [LARGE SCALE GENOMIC DNA]</scope>
    <source>
        <strain evidence="3">JCM 18303</strain>
    </source>
</reference>
<evidence type="ECO:0000313" key="2">
    <source>
        <dbReference type="EMBL" id="GAA5172838.1"/>
    </source>
</evidence>
<evidence type="ECO:0000256" key="1">
    <source>
        <dbReference type="SAM" id="MobiDB-lite"/>
    </source>
</evidence>